<organism evidence="2 3">
    <name type="scientific">Euplotes crassus</name>
    <dbReference type="NCBI Taxonomy" id="5936"/>
    <lineage>
        <taxon>Eukaryota</taxon>
        <taxon>Sar</taxon>
        <taxon>Alveolata</taxon>
        <taxon>Ciliophora</taxon>
        <taxon>Intramacronucleata</taxon>
        <taxon>Spirotrichea</taxon>
        <taxon>Hypotrichia</taxon>
        <taxon>Euplotida</taxon>
        <taxon>Euplotidae</taxon>
        <taxon>Moneuplotes</taxon>
    </lineage>
</organism>
<dbReference type="PANTHER" id="PTHR43591">
    <property type="entry name" value="METHYLTRANSFERASE"/>
    <property type="match status" value="1"/>
</dbReference>
<dbReference type="InterPro" id="IPR013216">
    <property type="entry name" value="Methyltransf_11"/>
</dbReference>
<dbReference type="GO" id="GO:0008757">
    <property type="term" value="F:S-adenosylmethionine-dependent methyltransferase activity"/>
    <property type="evidence" value="ECO:0007669"/>
    <property type="project" value="InterPro"/>
</dbReference>
<accession>A0AAD1XEZ3</accession>
<dbReference type="PANTHER" id="PTHR43591:SF24">
    <property type="entry name" value="2-METHOXY-6-POLYPRENYL-1,4-BENZOQUINOL METHYLASE, MITOCHONDRIAL"/>
    <property type="match status" value="1"/>
</dbReference>
<feature type="domain" description="Methyltransferase type 11" evidence="1">
    <location>
        <begin position="128"/>
        <end position="178"/>
    </location>
</feature>
<dbReference type="Proteomes" id="UP001295684">
    <property type="component" value="Unassembled WGS sequence"/>
</dbReference>
<comment type="caution">
    <text evidence="2">The sequence shown here is derived from an EMBL/GenBank/DDBJ whole genome shotgun (WGS) entry which is preliminary data.</text>
</comment>
<sequence>MEINKEACDKNDREWGCYSDTYQAVLENTTIQSSMILYSITRAKDHSRICEVAVGCGLASRMFVSNIMKKNAVYFASDIADGMNKNYAEGFKNSDCALNPKIKYEWIEDSESVNVSELCENEEREIDKKVFHLKANNEELPYPDESFDCYLSSLSLNLVDNHMNQLNESYRVLKEGGTAGFTILGRYEKCNYITFIPDVVKSLGHEFAPTTIKHPAYLGDKDDLEKDMKKVGFRSVKTYYTKINILFQNEMELFKFMANCPATRHCLDKLTEEEMEEFMVEYKKQYDEKFGFATSDPLEWEILVAIAVK</sequence>
<name>A0AAD1XEZ3_EUPCR</name>
<evidence type="ECO:0000313" key="3">
    <source>
        <dbReference type="Proteomes" id="UP001295684"/>
    </source>
</evidence>
<evidence type="ECO:0000259" key="1">
    <source>
        <dbReference type="Pfam" id="PF08241"/>
    </source>
</evidence>
<evidence type="ECO:0000313" key="2">
    <source>
        <dbReference type="EMBL" id="CAI2368862.1"/>
    </source>
</evidence>
<dbReference type="SUPFAM" id="SSF53335">
    <property type="entry name" value="S-adenosyl-L-methionine-dependent methyltransferases"/>
    <property type="match status" value="1"/>
</dbReference>
<protein>
    <recommendedName>
        <fullName evidence="1">Methyltransferase type 11 domain-containing protein</fullName>
    </recommendedName>
</protein>
<dbReference type="InterPro" id="IPR029063">
    <property type="entry name" value="SAM-dependent_MTases_sf"/>
</dbReference>
<reference evidence="2" key="1">
    <citation type="submission" date="2023-07" db="EMBL/GenBank/DDBJ databases">
        <authorList>
            <consortium name="AG Swart"/>
            <person name="Singh M."/>
            <person name="Singh A."/>
            <person name="Seah K."/>
            <person name="Emmerich C."/>
        </authorList>
    </citation>
    <scope>NUCLEOTIDE SEQUENCE</scope>
    <source>
        <strain evidence="2">DP1</strain>
    </source>
</reference>
<dbReference type="CDD" id="cd02440">
    <property type="entry name" value="AdoMet_MTases"/>
    <property type="match status" value="1"/>
</dbReference>
<proteinExistence type="predicted"/>
<dbReference type="AlphaFoldDB" id="A0AAD1XEZ3"/>
<gene>
    <name evidence="2" type="ORF">ECRASSUSDP1_LOCUS10158</name>
</gene>
<dbReference type="Pfam" id="PF08241">
    <property type="entry name" value="Methyltransf_11"/>
    <property type="match status" value="1"/>
</dbReference>
<dbReference type="Gene3D" id="3.40.50.150">
    <property type="entry name" value="Vaccinia Virus protein VP39"/>
    <property type="match status" value="1"/>
</dbReference>
<dbReference type="EMBL" id="CAMPGE010010006">
    <property type="protein sequence ID" value="CAI2368862.1"/>
    <property type="molecule type" value="Genomic_DNA"/>
</dbReference>
<keyword evidence="3" id="KW-1185">Reference proteome</keyword>